<dbReference type="AlphaFoldDB" id="D8PXD7"/>
<feature type="region of interest" description="Disordered" evidence="1">
    <location>
        <begin position="1"/>
        <end position="30"/>
    </location>
</feature>
<gene>
    <name evidence="2" type="ORF">SCHCODRAFT_10835</name>
</gene>
<accession>D8PXD7</accession>
<name>D8PXD7_SCHCM</name>
<protein>
    <submittedName>
        <fullName evidence="2">Expressed protein</fullName>
    </submittedName>
</protein>
<proteinExistence type="predicted"/>
<feature type="region of interest" description="Disordered" evidence="1">
    <location>
        <begin position="97"/>
        <end position="116"/>
    </location>
</feature>
<reference evidence="2 3" key="1">
    <citation type="journal article" date="2010" name="Nat. Biotechnol.">
        <title>Genome sequence of the model mushroom Schizophyllum commune.</title>
        <authorList>
            <person name="Ohm R.A."/>
            <person name="de Jong J.F."/>
            <person name="Lugones L.G."/>
            <person name="Aerts A."/>
            <person name="Kothe E."/>
            <person name="Stajich J.E."/>
            <person name="de Vries R.P."/>
            <person name="Record E."/>
            <person name="Levasseur A."/>
            <person name="Baker S.E."/>
            <person name="Bartholomew K.A."/>
            <person name="Coutinho P.M."/>
            <person name="Erdmann S."/>
            <person name="Fowler T.J."/>
            <person name="Gathman A.C."/>
            <person name="Lombard V."/>
            <person name="Henrissat B."/>
            <person name="Knabe N."/>
            <person name="Kuees U."/>
            <person name="Lilly W.W."/>
            <person name="Lindquist E."/>
            <person name="Lucas S."/>
            <person name="Magnuson J.K."/>
            <person name="Piumi F."/>
            <person name="Raudaskoski M."/>
            <person name="Salamov A."/>
            <person name="Schmutz J."/>
            <person name="Schwarze F.W.M.R."/>
            <person name="vanKuyk P.A."/>
            <person name="Horton J.S."/>
            <person name="Grigoriev I.V."/>
            <person name="Woesten H.A.B."/>
        </authorList>
    </citation>
    <scope>NUCLEOTIDE SEQUENCE [LARGE SCALE GENOMIC DNA]</scope>
    <source>
        <strain evidence="3">H4-8 / FGSC 9210</strain>
    </source>
</reference>
<sequence>MSRASLADIEQSHWGGSTSTPSPGIEGMIFGRMQAPSPSPSFRTASPMAYDFQGLTNPTATGRLRELEQQNTLLMQQNYRLKHKCRQAYDALLRRLPPTGQSLPSAPESQPYTPTPSTVAEAALAAVRNPPPFVMLLQENYPKVQFWHAQLFGPYLKAKEDALKLNNKSDPDLPYHFLETEDGQPVNEVDTKMRAKMCATLYTIWHGLLEVPGLLPKTRSFGYATVITRHISWRP</sequence>
<evidence type="ECO:0000313" key="2">
    <source>
        <dbReference type="EMBL" id="EFI99063.1"/>
    </source>
</evidence>
<organism evidence="3">
    <name type="scientific">Schizophyllum commune (strain H4-8 / FGSC 9210)</name>
    <name type="common">Split gill fungus</name>
    <dbReference type="NCBI Taxonomy" id="578458"/>
    <lineage>
        <taxon>Eukaryota</taxon>
        <taxon>Fungi</taxon>
        <taxon>Dikarya</taxon>
        <taxon>Basidiomycota</taxon>
        <taxon>Agaricomycotina</taxon>
        <taxon>Agaricomycetes</taxon>
        <taxon>Agaricomycetidae</taxon>
        <taxon>Agaricales</taxon>
        <taxon>Schizophyllaceae</taxon>
        <taxon>Schizophyllum</taxon>
    </lineage>
</organism>
<evidence type="ECO:0000256" key="1">
    <source>
        <dbReference type="SAM" id="MobiDB-lite"/>
    </source>
</evidence>
<evidence type="ECO:0000313" key="3">
    <source>
        <dbReference type="Proteomes" id="UP000007431"/>
    </source>
</evidence>
<keyword evidence="3" id="KW-1185">Reference proteome</keyword>
<dbReference type="KEGG" id="scm:SCHCO_01038257"/>
<dbReference type="GeneID" id="9586528"/>
<feature type="compositionally biased region" description="Polar residues" evidence="1">
    <location>
        <begin position="99"/>
        <end position="116"/>
    </location>
</feature>
<dbReference type="EMBL" id="GL377304">
    <property type="protein sequence ID" value="EFI99063.1"/>
    <property type="molecule type" value="Genomic_DNA"/>
</dbReference>
<dbReference type="HOGENOM" id="CLU_1180795_0_0_1"/>
<dbReference type="RefSeq" id="XP_003033966.1">
    <property type="nucleotide sequence ID" value="XM_003033920.1"/>
</dbReference>
<dbReference type="InParanoid" id="D8PXD7"/>
<dbReference type="Proteomes" id="UP000007431">
    <property type="component" value="Unassembled WGS sequence"/>
</dbReference>
<dbReference type="VEuPathDB" id="FungiDB:SCHCODRAFT_01038257"/>